<dbReference type="Pfam" id="PF00440">
    <property type="entry name" value="TetR_N"/>
    <property type="match status" value="1"/>
</dbReference>
<evidence type="ECO:0000259" key="6">
    <source>
        <dbReference type="PROSITE" id="PS50977"/>
    </source>
</evidence>
<dbReference type="Pfam" id="PF17754">
    <property type="entry name" value="TetR_C_14"/>
    <property type="match status" value="1"/>
</dbReference>
<dbReference type="RefSeq" id="WP_367638162.1">
    <property type="nucleotide sequence ID" value="NZ_JBFNQN010000006.1"/>
</dbReference>
<comment type="caution">
    <text evidence="7">The sequence shown here is derived from an EMBL/GenBank/DDBJ whole genome shotgun (WGS) entry which is preliminary data.</text>
</comment>
<dbReference type="InterPro" id="IPR001647">
    <property type="entry name" value="HTH_TetR"/>
</dbReference>
<dbReference type="Proteomes" id="UP001555826">
    <property type="component" value="Unassembled WGS sequence"/>
</dbReference>
<evidence type="ECO:0000256" key="4">
    <source>
        <dbReference type="PROSITE-ProRule" id="PRU00335"/>
    </source>
</evidence>
<keyword evidence="1" id="KW-0805">Transcription regulation</keyword>
<keyword evidence="8" id="KW-1185">Reference proteome</keyword>
<organism evidence="7 8">
    <name type="scientific">Kineococcus endophyticus</name>
    <dbReference type="NCBI Taxonomy" id="1181883"/>
    <lineage>
        <taxon>Bacteria</taxon>
        <taxon>Bacillati</taxon>
        <taxon>Actinomycetota</taxon>
        <taxon>Actinomycetes</taxon>
        <taxon>Kineosporiales</taxon>
        <taxon>Kineosporiaceae</taxon>
        <taxon>Kineococcus</taxon>
    </lineage>
</organism>
<name>A0ABV3P6E8_9ACTN</name>
<dbReference type="Gene3D" id="1.10.357.10">
    <property type="entry name" value="Tetracycline Repressor, domain 2"/>
    <property type="match status" value="1"/>
</dbReference>
<feature type="DNA-binding region" description="H-T-H motif" evidence="4">
    <location>
        <begin position="42"/>
        <end position="61"/>
    </location>
</feature>
<evidence type="ECO:0000313" key="7">
    <source>
        <dbReference type="EMBL" id="MEW9265206.1"/>
    </source>
</evidence>
<keyword evidence="2 4" id="KW-0238">DNA-binding</keyword>
<dbReference type="PANTHER" id="PTHR30055">
    <property type="entry name" value="HTH-TYPE TRANSCRIPTIONAL REGULATOR RUTR"/>
    <property type="match status" value="1"/>
</dbReference>
<reference evidence="7 8" key="1">
    <citation type="submission" date="2024-07" db="EMBL/GenBank/DDBJ databases">
        <authorList>
            <person name="Thanompreechachai J."/>
            <person name="Duangmal K."/>
        </authorList>
    </citation>
    <scope>NUCLEOTIDE SEQUENCE [LARGE SCALE GENOMIC DNA]</scope>
    <source>
        <strain evidence="7 8">KCTC 19886</strain>
    </source>
</reference>
<evidence type="ECO:0000256" key="5">
    <source>
        <dbReference type="SAM" id="MobiDB-lite"/>
    </source>
</evidence>
<evidence type="ECO:0000256" key="3">
    <source>
        <dbReference type="ARBA" id="ARBA00023163"/>
    </source>
</evidence>
<evidence type="ECO:0000313" key="8">
    <source>
        <dbReference type="Proteomes" id="UP001555826"/>
    </source>
</evidence>
<evidence type="ECO:0000256" key="2">
    <source>
        <dbReference type="ARBA" id="ARBA00023125"/>
    </source>
</evidence>
<dbReference type="PANTHER" id="PTHR30055:SF234">
    <property type="entry name" value="HTH-TYPE TRANSCRIPTIONAL REGULATOR BETI"/>
    <property type="match status" value="1"/>
</dbReference>
<feature type="region of interest" description="Disordered" evidence="5">
    <location>
        <begin position="1"/>
        <end position="21"/>
    </location>
</feature>
<dbReference type="PRINTS" id="PR00455">
    <property type="entry name" value="HTHTETR"/>
</dbReference>
<dbReference type="SUPFAM" id="SSF46689">
    <property type="entry name" value="Homeodomain-like"/>
    <property type="match status" value="1"/>
</dbReference>
<feature type="domain" description="HTH tetR-type" evidence="6">
    <location>
        <begin position="19"/>
        <end position="79"/>
    </location>
</feature>
<gene>
    <name evidence="7" type="ORF">AB1207_10645</name>
</gene>
<dbReference type="InterPro" id="IPR009057">
    <property type="entry name" value="Homeodomain-like_sf"/>
</dbReference>
<accession>A0ABV3P6E8</accession>
<dbReference type="InterPro" id="IPR041347">
    <property type="entry name" value="MftR_C"/>
</dbReference>
<dbReference type="Gene3D" id="1.10.10.60">
    <property type="entry name" value="Homeodomain-like"/>
    <property type="match status" value="1"/>
</dbReference>
<proteinExistence type="predicted"/>
<keyword evidence="3" id="KW-0804">Transcription</keyword>
<dbReference type="EMBL" id="JBFNQN010000006">
    <property type="protein sequence ID" value="MEW9265206.1"/>
    <property type="molecule type" value="Genomic_DNA"/>
</dbReference>
<sequence length="199" mass="21593">MHQTDRGSGRTRPRGRPPATSPSAIAVTALRLFTEQGYETTTMEDVARSCGIARRTLFSYYPSKSAIVWDGREQATDAIAAALADVLATTPWREALVELLPTALVFPDGDEALLRARLRLMAATPELRSHLLAVQFSVLDELAAFVADRAPEEDGLAVAVAVHAALSAMTAGLLWWATNEGQELRPTLRRVLEQVLLTG</sequence>
<dbReference type="PROSITE" id="PS50977">
    <property type="entry name" value="HTH_TETR_2"/>
    <property type="match status" value="1"/>
</dbReference>
<protein>
    <submittedName>
        <fullName evidence="7">TetR family transcriptional regulator</fullName>
    </submittedName>
</protein>
<evidence type="ECO:0000256" key="1">
    <source>
        <dbReference type="ARBA" id="ARBA00023015"/>
    </source>
</evidence>
<dbReference type="InterPro" id="IPR050109">
    <property type="entry name" value="HTH-type_TetR-like_transc_reg"/>
</dbReference>